<evidence type="ECO:0000256" key="3">
    <source>
        <dbReference type="ARBA" id="ARBA00023163"/>
    </source>
</evidence>
<keyword evidence="2 4" id="KW-0238">DNA-binding</keyword>
<keyword evidence="3" id="KW-0804">Transcription</keyword>
<dbReference type="InterPro" id="IPR001647">
    <property type="entry name" value="HTH_TetR"/>
</dbReference>
<dbReference type="InterPro" id="IPR009057">
    <property type="entry name" value="Homeodomain-like_sf"/>
</dbReference>
<dbReference type="Gene3D" id="1.10.357.10">
    <property type="entry name" value="Tetracycline Repressor, domain 2"/>
    <property type="match status" value="1"/>
</dbReference>
<evidence type="ECO:0000256" key="2">
    <source>
        <dbReference type="ARBA" id="ARBA00023125"/>
    </source>
</evidence>
<dbReference type="PRINTS" id="PR00455">
    <property type="entry name" value="HTHTETR"/>
</dbReference>
<gene>
    <name evidence="6" type="ORF">GCM10009745_71470</name>
</gene>
<keyword evidence="1" id="KW-0805">Transcription regulation</keyword>
<comment type="caution">
    <text evidence="6">The sequence shown here is derived from an EMBL/GenBank/DDBJ whole genome shotgun (WGS) entry which is preliminary data.</text>
</comment>
<feature type="DNA-binding region" description="H-T-H motif" evidence="4">
    <location>
        <begin position="30"/>
        <end position="49"/>
    </location>
</feature>
<sequence>MRAAANLNSRDLILNAARTLIDEKGYDGMAVSELCTASGFPASSIYYHFGSKLGVLAALLERTFEEMHALFPGPGAFDHLAPMERFEAWFSGACRTLDKHPDYLRLLVATGVGPHKDTDEAQHTLRRIRDSAHASWVSALTPIFAPAGGRANKALVEKLAILGRAVTDGLAVANNVDSITYSSEVAAFLQLIRSLAETRSS</sequence>
<proteinExistence type="predicted"/>
<dbReference type="PROSITE" id="PS50977">
    <property type="entry name" value="HTH_TETR_2"/>
    <property type="match status" value="1"/>
</dbReference>
<protein>
    <recommendedName>
        <fullName evidence="5">HTH tetR-type domain-containing protein</fullName>
    </recommendedName>
</protein>
<organism evidence="6 7">
    <name type="scientific">Kribbella yunnanensis</name>
    <dbReference type="NCBI Taxonomy" id="190194"/>
    <lineage>
        <taxon>Bacteria</taxon>
        <taxon>Bacillati</taxon>
        <taxon>Actinomycetota</taxon>
        <taxon>Actinomycetes</taxon>
        <taxon>Propionibacteriales</taxon>
        <taxon>Kribbellaceae</taxon>
        <taxon>Kribbella</taxon>
    </lineage>
</organism>
<accession>A0ABN2IW03</accession>
<dbReference type="PANTHER" id="PTHR47506:SF1">
    <property type="entry name" value="HTH-TYPE TRANSCRIPTIONAL REGULATOR YJDC"/>
    <property type="match status" value="1"/>
</dbReference>
<evidence type="ECO:0000313" key="7">
    <source>
        <dbReference type="Proteomes" id="UP001500280"/>
    </source>
</evidence>
<feature type="domain" description="HTH tetR-type" evidence="5">
    <location>
        <begin position="7"/>
        <end position="67"/>
    </location>
</feature>
<dbReference type="PANTHER" id="PTHR47506">
    <property type="entry name" value="TRANSCRIPTIONAL REGULATORY PROTEIN"/>
    <property type="match status" value="1"/>
</dbReference>
<dbReference type="EMBL" id="BAAANF010000023">
    <property type="protein sequence ID" value="GAA1712929.1"/>
    <property type="molecule type" value="Genomic_DNA"/>
</dbReference>
<evidence type="ECO:0000259" key="5">
    <source>
        <dbReference type="PROSITE" id="PS50977"/>
    </source>
</evidence>
<dbReference type="SUPFAM" id="SSF46689">
    <property type="entry name" value="Homeodomain-like"/>
    <property type="match status" value="1"/>
</dbReference>
<evidence type="ECO:0000256" key="1">
    <source>
        <dbReference type="ARBA" id="ARBA00023015"/>
    </source>
</evidence>
<dbReference type="Proteomes" id="UP001500280">
    <property type="component" value="Unassembled WGS sequence"/>
</dbReference>
<reference evidence="6 7" key="1">
    <citation type="journal article" date="2019" name="Int. J. Syst. Evol. Microbiol.">
        <title>The Global Catalogue of Microorganisms (GCM) 10K type strain sequencing project: providing services to taxonomists for standard genome sequencing and annotation.</title>
        <authorList>
            <consortium name="The Broad Institute Genomics Platform"/>
            <consortium name="The Broad Institute Genome Sequencing Center for Infectious Disease"/>
            <person name="Wu L."/>
            <person name="Ma J."/>
        </authorList>
    </citation>
    <scope>NUCLEOTIDE SEQUENCE [LARGE SCALE GENOMIC DNA]</scope>
    <source>
        <strain evidence="6 7">JCM 14307</strain>
    </source>
</reference>
<keyword evidence="7" id="KW-1185">Reference proteome</keyword>
<name>A0ABN2IW03_9ACTN</name>
<evidence type="ECO:0000313" key="6">
    <source>
        <dbReference type="EMBL" id="GAA1712929.1"/>
    </source>
</evidence>
<dbReference type="Pfam" id="PF00440">
    <property type="entry name" value="TetR_N"/>
    <property type="match status" value="1"/>
</dbReference>
<evidence type="ECO:0000256" key="4">
    <source>
        <dbReference type="PROSITE-ProRule" id="PRU00335"/>
    </source>
</evidence>